<dbReference type="PRINTS" id="PR00811">
    <property type="entry name" value="BCTERIALGSPD"/>
</dbReference>
<keyword evidence="7" id="KW-1185">Reference proteome</keyword>
<dbReference type="PANTHER" id="PTHR30332:SF17">
    <property type="entry name" value="TYPE IV PILIATION SYSTEM PROTEIN DR_0774-RELATED"/>
    <property type="match status" value="1"/>
</dbReference>
<keyword evidence="3" id="KW-0732">Signal</keyword>
<dbReference type="GO" id="GO:0015627">
    <property type="term" value="C:type II protein secretion system complex"/>
    <property type="evidence" value="ECO:0007669"/>
    <property type="project" value="TreeGrafter"/>
</dbReference>
<feature type="domain" description="Pilus formation protein N-terminal" evidence="5">
    <location>
        <begin position="26"/>
        <end position="92"/>
    </location>
</feature>
<evidence type="ECO:0000259" key="5">
    <source>
        <dbReference type="Pfam" id="PF13629"/>
    </source>
</evidence>
<dbReference type="GO" id="GO:0009306">
    <property type="term" value="P:protein secretion"/>
    <property type="evidence" value="ECO:0007669"/>
    <property type="project" value="InterPro"/>
</dbReference>
<dbReference type="Pfam" id="PF00263">
    <property type="entry name" value="Secretin"/>
    <property type="match status" value="1"/>
</dbReference>
<accession>A0A1G6I215</accession>
<feature type="domain" description="Type II/III secretion system secretin-like" evidence="4">
    <location>
        <begin position="248"/>
        <end position="407"/>
    </location>
</feature>
<feature type="region of interest" description="Disordered" evidence="2">
    <location>
        <begin position="540"/>
        <end position="569"/>
    </location>
</feature>
<evidence type="ECO:0000256" key="2">
    <source>
        <dbReference type="SAM" id="MobiDB-lite"/>
    </source>
</evidence>
<dbReference type="PANTHER" id="PTHR30332">
    <property type="entry name" value="PROBABLE GENERAL SECRETION PATHWAY PROTEIN D"/>
    <property type="match status" value="1"/>
</dbReference>
<dbReference type="InterPro" id="IPR050810">
    <property type="entry name" value="Bact_Secretion_Sys_Channel"/>
</dbReference>
<evidence type="ECO:0000313" key="6">
    <source>
        <dbReference type="EMBL" id="SDC00577.1"/>
    </source>
</evidence>
<organism evidence="6 7">
    <name type="scientific">Succiniclasticum ruminis</name>
    <dbReference type="NCBI Taxonomy" id="40841"/>
    <lineage>
        <taxon>Bacteria</taxon>
        <taxon>Bacillati</taxon>
        <taxon>Bacillota</taxon>
        <taxon>Negativicutes</taxon>
        <taxon>Acidaminococcales</taxon>
        <taxon>Acidaminococcaceae</taxon>
        <taxon>Succiniclasticum</taxon>
    </lineage>
</organism>
<dbReference type="InterPro" id="IPR032789">
    <property type="entry name" value="T2SS-T3SS_pil_N"/>
</dbReference>
<gene>
    <name evidence="6" type="ORF">SAMN04487864_101400</name>
</gene>
<evidence type="ECO:0000313" key="7">
    <source>
        <dbReference type="Proteomes" id="UP000198943"/>
    </source>
</evidence>
<proteinExistence type="inferred from homology"/>
<comment type="similarity">
    <text evidence="1">Belongs to the bacterial secretin family.</text>
</comment>
<evidence type="ECO:0000256" key="3">
    <source>
        <dbReference type="SAM" id="SignalP"/>
    </source>
</evidence>
<dbReference type="InterPro" id="IPR001775">
    <property type="entry name" value="GspD/PilQ"/>
</dbReference>
<reference evidence="7" key="1">
    <citation type="submission" date="2016-10" db="EMBL/GenBank/DDBJ databases">
        <authorList>
            <person name="Varghese N."/>
            <person name="Submissions S."/>
        </authorList>
    </citation>
    <scope>NUCLEOTIDE SEQUENCE [LARGE SCALE GENOMIC DNA]</scope>
    <source>
        <strain evidence="7">DSM 11005</strain>
    </source>
</reference>
<dbReference type="InterPro" id="IPR004846">
    <property type="entry name" value="T2SS/T3SS_dom"/>
</dbReference>
<dbReference type="RefSeq" id="WP_093729144.1">
    <property type="nucleotide sequence ID" value="NZ_FMYW01000001.1"/>
</dbReference>
<dbReference type="AlphaFoldDB" id="A0A1G6I215"/>
<feature type="signal peptide" evidence="3">
    <location>
        <begin position="1"/>
        <end position="25"/>
    </location>
</feature>
<protein>
    <submittedName>
        <fullName evidence="6">Pilus assembly protein CpaC</fullName>
    </submittedName>
</protein>
<feature type="chain" id="PRO_5011620218" evidence="3">
    <location>
        <begin position="26"/>
        <end position="569"/>
    </location>
</feature>
<dbReference type="Proteomes" id="UP000198943">
    <property type="component" value="Unassembled WGS sequence"/>
</dbReference>
<dbReference type="Pfam" id="PF13629">
    <property type="entry name" value="T2SS-T3SS_pil_N"/>
    <property type="match status" value="1"/>
</dbReference>
<evidence type="ECO:0000259" key="4">
    <source>
        <dbReference type="Pfam" id="PF00263"/>
    </source>
</evidence>
<dbReference type="OrthoDB" id="9779724at2"/>
<feature type="region of interest" description="Disordered" evidence="2">
    <location>
        <begin position="458"/>
        <end position="495"/>
    </location>
</feature>
<dbReference type="EMBL" id="FMYW01000001">
    <property type="protein sequence ID" value="SDC00577.1"/>
    <property type="molecule type" value="Genomic_DNA"/>
</dbReference>
<sequence length="569" mass="61634">MKRNKVLATLLISAGIFAQTPAVQAATPLSVSVNESRYVQEAGLSRVAVGNPEIADVQLLSAREFLLVGKKSGSTSLLVWGANGRQEYLVTVTGENSGLAAMIEKAINLPGVTVQMVGEKVLLRGTVMNQYEKDLALKIAGLYTGATPTTSTSGSDSAGKAIDKTGGNVIDLLQMARPSQIRLEAQVIEISSSNKRELGIQYGTKSSGDSDSKIDAENTIYAGEDWNTRGWGGWLVRHSSTLNAALNALITQGKARILSRPNISTLSGEKAKILIGGSIPIPVNNDGKVSIEWKEYGVKLNIEPVADQMDKITSKVHAEVSRLDYANGLVQNGFSIPALATREAEAVIHVSNGMSMVIGGLLNSEDGKTVSKIPLLGNIPIIGEFFKHTSRTRDKRELIIIITPHLIAEDTQWPMSDQMKEAFNEGQTEYGSLNRVKVNEIEPEVEKAIARNIEKRAADKAKKEQKEAEKEAKRAAKEIAKQRKKAEENGYAKEKSALRDRINSILRNDAANNNSSSYRPAPEQNVTVVLPSKEEIVVEQPVTSEEPVIMEQPAANTGEEAALGDYLNR</sequence>
<evidence type="ECO:0000256" key="1">
    <source>
        <dbReference type="RuleBase" id="RU004003"/>
    </source>
</evidence>
<name>A0A1G6I215_9FIRM</name>